<dbReference type="Pfam" id="PF08398">
    <property type="entry name" value="Phospholip_A2_4"/>
    <property type="match status" value="1"/>
</dbReference>
<feature type="compositionally biased region" description="Basic and acidic residues" evidence="1">
    <location>
        <begin position="132"/>
        <end position="142"/>
    </location>
</feature>
<name>A0A8X6SLW2_TRICX</name>
<dbReference type="Proteomes" id="UP000887159">
    <property type="component" value="Unassembled WGS sequence"/>
</dbReference>
<dbReference type="Gene3D" id="1.20.90.10">
    <property type="entry name" value="Phospholipase A2 domain"/>
    <property type="match status" value="1"/>
</dbReference>
<feature type="domain" description="Phospholipase A2-like" evidence="2">
    <location>
        <begin position="1"/>
        <end position="46"/>
    </location>
</feature>
<sequence length="338" mass="37236">MHVPGYRYCGPGTDVAKQDQAGGPVNELDRLCRKHDIEVSTLGAKEADRRFNEAAPKVSWLGNFFSGLIAAKGNLRGLPGSQYQPGEGDPSEPNKIPQETPPQKPQPVKRPHTPQKINPYEQAGPAQKHIKKDLSRDVELGREMPPQPKSSRADPAKKGIPVSTGGTQPEITVPLTNLHTGGAVGPKVSFGTFPPCQTFIDKGYILPVSDNLRLPNNDMNIPIGNQKDTTLCKITWKAASFLPHWNDTSFMYYYTGGIVPPIALEYSNEFENIPPNGIFSFEHTFQPHELQWRSGLYPNNSDASNNPYWAANPLGRWDGGIGFDGLSATNYRRLNSHV</sequence>
<reference evidence="3" key="1">
    <citation type="submission" date="2020-08" db="EMBL/GenBank/DDBJ databases">
        <title>Multicomponent nature underlies the extraordinary mechanical properties of spider dragline silk.</title>
        <authorList>
            <person name="Kono N."/>
            <person name="Nakamura H."/>
            <person name="Mori M."/>
            <person name="Yoshida Y."/>
            <person name="Ohtoshi R."/>
            <person name="Malay A.D."/>
            <person name="Moran D.A.P."/>
            <person name="Tomita M."/>
            <person name="Numata K."/>
            <person name="Arakawa K."/>
        </authorList>
    </citation>
    <scope>NUCLEOTIDE SEQUENCE</scope>
</reference>
<evidence type="ECO:0000313" key="3">
    <source>
        <dbReference type="EMBL" id="GFY09318.1"/>
    </source>
</evidence>
<dbReference type="InterPro" id="IPR036444">
    <property type="entry name" value="PLipase_A2_dom_sf"/>
</dbReference>
<organism evidence="3 4">
    <name type="scientific">Trichonephila clavipes</name>
    <name type="common">Golden silk orbweaver</name>
    <name type="synonym">Nephila clavipes</name>
    <dbReference type="NCBI Taxonomy" id="2585209"/>
    <lineage>
        <taxon>Eukaryota</taxon>
        <taxon>Metazoa</taxon>
        <taxon>Ecdysozoa</taxon>
        <taxon>Arthropoda</taxon>
        <taxon>Chelicerata</taxon>
        <taxon>Arachnida</taxon>
        <taxon>Araneae</taxon>
        <taxon>Araneomorphae</taxon>
        <taxon>Entelegynae</taxon>
        <taxon>Araneoidea</taxon>
        <taxon>Nephilidae</taxon>
        <taxon>Trichonephila</taxon>
    </lineage>
</organism>
<dbReference type="GO" id="GO:0004623">
    <property type="term" value="F:phospholipase A2 activity"/>
    <property type="evidence" value="ECO:0007669"/>
    <property type="project" value="InterPro"/>
</dbReference>
<comment type="caution">
    <text evidence="3">The sequence shown here is derived from an EMBL/GenBank/DDBJ whole genome shotgun (WGS) entry which is preliminary data.</text>
</comment>
<evidence type="ECO:0000256" key="1">
    <source>
        <dbReference type="SAM" id="MobiDB-lite"/>
    </source>
</evidence>
<feature type="region of interest" description="Disordered" evidence="1">
    <location>
        <begin position="76"/>
        <end position="170"/>
    </location>
</feature>
<dbReference type="EMBL" id="BMAU01021289">
    <property type="protein sequence ID" value="GFY09318.1"/>
    <property type="molecule type" value="Genomic_DNA"/>
</dbReference>
<feature type="region of interest" description="Disordered" evidence="1">
    <location>
        <begin position="1"/>
        <end position="22"/>
    </location>
</feature>
<proteinExistence type="predicted"/>
<gene>
    <name evidence="3" type="primary">AVEN_50382_1</name>
    <name evidence="3" type="ORF">TNCV_1941281</name>
</gene>
<dbReference type="GO" id="GO:0005198">
    <property type="term" value="F:structural molecule activity"/>
    <property type="evidence" value="ECO:0007669"/>
    <property type="project" value="InterPro"/>
</dbReference>
<accession>A0A8X6SLW2</accession>
<evidence type="ECO:0000259" key="2">
    <source>
        <dbReference type="Pfam" id="PF08398"/>
    </source>
</evidence>
<dbReference type="InterPro" id="IPR013607">
    <property type="entry name" value="Phospholipase_A2-like"/>
</dbReference>
<dbReference type="AlphaFoldDB" id="A0A8X6SLW2"/>
<dbReference type="GO" id="GO:0050482">
    <property type="term" value="P:arachidonate secretion"/>
    <property type="evidence" value="ECO:0007669"/>
    <property type="project" value="InterPro"/>
</dbReference>
<dbReference type="GO" id="GO:0006644">
    <property type="term" value="P:phospholipid metabolic process"/>
    <property type="evidence" value="ECO:0007669"/>
    <property type="project" value="InterPro"/>
</dbReference>
<evidence type="ECO:0000313" key="4">
    <source>
        <dbReference type="Proteomes" id="UP000887159"/>
    </source>
</evidence>
<keyword evidence="4" id="KW-1185">Reference proteome</keyword>
<protein>
    <submittedName>
        <fullName evidence="3">Parvo_NS1 domain-containing protein</fullName>
    </submittedName>
</protein>